<evidence type="ECO:0000313" key="2">
    <source>
        <dbReference type="EMBL" id="KAF6088422.1"/>
    </source>
</evidence>
<reference evidence="2 3" key="1">
    <citation type="journal article" date="2020" name="Nature">
        <title>Six reference-quality genomes reveal evolution of bat adaptations.</title>
        <authorList>
            <person name="Jebb D."/>
            <person name="Huang Z."/>
            <person name="Pippel M."/>
            <person name="Hughes G.M."/>
            <person name="Lavrichenko K."/>
            <person name="Devanna P."/>
            <person name="Winkler S."/>
            <person name="Jermiin L.S."/>
            <person name="Skirmuntt E.C."/>
            <person name="Katzourakis A."/>
            <person name="Burkitt-Gray L."/>
            <person name="Ray D.A."/>
            <person name="Sullivan K.A.M."/>
            <person name="Roscito J.G."/>
            <person name="Kirilenko B.M."/>
            <person name="Davalos L.M."/>
            <person name="Corthals A.P."/>
            <person name="Power M.L."/>
            <person name="Jones G."/>
            <person name="Ransome R.D."/>
            <person name="Dechmann D.K.N."/>
            <person name="Locatelli A.G."/>
            <person name="Puechmaille S.J."/>
            <person name="Fedrigo O."/>
            <person name="Jarvis E.D."/>
            <person name="Hiller M."/>
            <person name="Vernes S.C."/>
            <person name="Myers E.W."/>
            <person name="Teeling E.C."/>
        </authorList>
    </citation>
    <scope>NUCLEOTIDE SEQUENCE [LARGE SCALE GENOMIC DNA]</scope>
    <source>
        <strain evidence="2">Bat1K_MPI-CBG_1</strain>
    </source>
</reference>
<protein>
    <submittedName>
        <fullName evidence="2">Uncharacterized protein</fullName>
    </submittedName>
</protein>
<dbReference type="AlphaFoldDB" id="A0A833Z423"/>
<feature type="chain" id="PRO_5032861395" evidence="1">
    <location>
        <begin position="19"/>
        <end position="133"/>
    </location>
</feature>
<keyword evidence="1" id="KW-0732">Signal</keyword>
<sequence>MMIFYVFKIFYLFLFLEGKGRRKRGRETSVCVCLSCTPPTGGLVCNPGMCPDWQLNRQPFGSQASTQSTETPAKAGDDILGKIVKAKSIKERIDKLDFIKIKNICFVKDHVNRVGVKYLQKTYSIKGYYPKYA</sequence>
<comment type="caution">
    <text evidence="2">The sequence shown here is derived from an EMBL/GenBank/DDBJ whole genome shotgun (WGS) entry which is preliminary data.</text>
</comment>
<gene>
    <name evidence="2" type="ORF">HJG60_008247</name>
</gene>
<feature type="signal peptide" evidence="1">
    <location>
        <begin position="1"/>
        <end position="18"/>
    </location>
</feature>
<proteinExistence type="predicted"/>
<evidence type="ECO:0000256" key="1">
    <source>
        <dbReference type="SAM" id="SignalP"/>
    </source>
</evidence>
<name>A0A833Z423_9CHIR</name>
<dbReference type="EMBL" id="JABVXQ010000010">
    <property type="protein sequence ID" value="KAF6088422.1"/>
    <property type="molecule type" value="Genomic_DNA"/>
</dbReference>
<evidence type="ECO:0000313" key="3">
    <source>
        <dbReference type="Proteomes" id="UP000664940"/>
    </source>
</evidence>
<organism evidence="2 3">
    <name type="scientific">Phyllostomus discolor</name>
    <name type="common">pale spear-nosed bat</name>
    <dbReference type="NCBI Taxonomy" id="89673"/>
    <lineage>
        <taxon>Eukaryota</taxon>
        <taxon>Metazoa</taxon>
        <taxon>Chordata</taxon>
        <taxon>Craniata</taxon>
        <taxon>Vertebrata</taxon>
        <taxon>Euteleostomi</taxon>
        <taxon>Mammalia</taxon>
        <taxon>Eutheria</taxon>
        <taxon>Laurasiatheria</taxon>
        <taxon>Chiroptera</taxon>
        <taxon>Yangochiroptera</taxon>
        <taxon>Phyllostomidae</taxon>
        <taxon>Phyllostominae</taxon>
        <taxon>Phyllostomus</taxon>
    </lineage>
</organism>
<dbReference type="Proteomes" id="UP000664940">
    <property type="component" value="Unassembled WGS sequence"/>
</dbReference>
<accession>A0A833Z423</accession>